<dbReference type="AlphaFoldDB" id="A0A1R4JSG5"/>
<sequence length="341" mass="36274">MVSRRPRMPRVPGAERARAEAAEAEQAKAAAEARAAADDAVRRRAAETAEDLAAEHSAADGETAKENATSAGERSAGGDVVELRRAADAAETSVSEDAAGIVAEREVKDSAEHPGRNGEDPEKDGETAGGTDAPASTASSRIATEPGPSVSRLRPAGGSHGAGSASDPRPSARSHTAGARPAGSPQRRLGPGRTPEQAAQDVARRRQPAPKPVPARSVTGRSLVVIAVIFIAATLMAPTLRVYLNQSLEIAAAEQDIEDQQRQKAEYEERIARWEDPDFVRQQARDRLDLVMPGETLYMVTGQDRIEEVPEETDDAQEEPVNEHLPWAEGLWDSVVRAATE</sequence>
<dbReference type="Pfam" id="PF04977">
    <property type="entry name" value="DivIC"/>
    <property type="match status" value="1"/>
</dbReference>
<keyword evidence="3" id="KW-0812">Transmembrane</keyword>
<feature type="region of interest" description="Disordered" evidence="2">
    <location>
        <begin position="1"/>
        <end position="216"/>
    </location>
</feature>
<evidence type="ECO:0000256" key="1">
    <source>
        <dbReference type="SAM" id="Coils"/>
    </source>
</evidence>
<keyword evidence="4" id="KW-0132">Cell division</keyword>
<gene>
    <name evidence="4" type="ORF">FM125_10320</name>
</gene>
<feature type="coiled-coil region" evidence="1">
    <location>
        <begin position="243"/>
        <end position="277"/>
    </location>
</feature>
<accession>A0A1R4JSG5</accession>
<reference evidence="4 5" key="1">
    <citation type="submission" date="2017-02" db="EMBL/GenBank/DDBJ databases">
        <authorList>
            <person name="Peterson S.W."/>
        </authorList>
    </citation>
    <scope>NUCLEOTIDE SEQUENCE [LARGE SCALE GENOMIC DNA]</scope>
    <source>
        <strain evidence="4 5">2B3F</strain>
    </source>
</reference>
<evidence type="ECO:0000313" key="5">
    <source>
        <dbReference type="Proteomes" id="UP000196230"/>
    </source>
</evidence>
<evidence type="ECO:0000256" key="3">
    <source>
        <dbReference type="SAM" id="Phobius"/>
    </source>
</evidence>
<name>A0A1R4JSG5_9MICC</name>
<feature type="compositionally biased region" description="Basic and acidic residues" evidence="2">
    <location>
        <begin position="103"/>
        <end position="126"/>
    </location>
</feature>
<keyword evidence="3" id="KW-0472">Membrane</keyword>
<dbReference type="RefSeq" id="WP_281251981.1">
    <property type="nucleotide sequence ID" value="NZ_FUKP01000067.1"/>
</dbReference>
<dbReference type="InterPro" id="IPR007060">
    <property type="entry name" value="FtsL/DivIC"/>
</dbReference>
<organism evidence="4 5">
    <name type="scientific">Micrococcus lylae</name>
    <dbReference type="NCBI Taxonomy" id="1273"/>
    <lineage>
        <taxon>Bacteria</taxon>
        <taxon>Bacillati</taxon>
        <taxon>Actinomycetota</taxon>
        <taxon>Actinomycetes</taxon>
        <taxon>Micrococcales</taxon>
        <taxon>Micrococcaceae</taxon>
        <taxon>Micrococcus</taxon>
    </lineage>
</organism>
<keyword evidence="4" id="KW-0131">Cell cycle</keyword>
<keyword evidence="1" id="KW-0175">Coiled coil</keyword>
<proteinExistence type="predicted"/>
<protein>
    <submittedName>
        <fullName evidence="4">Cell division protein DivIC (FtsB), stabilizes FtsL against RasP cleavage</fullName>
    </submittedName>
</protein>
<dbReference type="GO" id="GO:0051301">
    <property type="term" value="P:cell division"/>
    <property type="evidence" value="ECO:0007669"/>
    <property type="project" value="UniProtKB-KW"/>
</dbReference>
<feature type="compositionally biased region" description="Basic and acidic residues" evidence="2">
    <location>
        <begin position="35"/>
        <end position="65"/>
    </location>
</feature>
<dbReference type="EMBL" id="FUKP01000067">
    <property type="protein sequence ID" value="SJN34912.1"/>
    <property type="molecule type" value="Genomic_DNA"/>
</dbReference>
<evidence type="ECO:0000313" key="4">
    <source>
        <dbReference type="EMBL" id="SJN34912.1"/>
    </source>
</evidence>
<keyword evidence="3" id="KW-1133">Transmembrane helix</keyword>
<feature type="transmembrane region" description="Helical" evidence="3">
    <location>
        <begin position="223"/>
        <end position="244"/>
    </location>
</feature>
<evidence type="ECO:0000256" key="2">
    <source>
        <dbReference type="SAM" id="MobiDB-lite"/>
    </source>
</evidence>
<dbReference type="Proteomes" id="UP000196230">
    <property type="component" value="Unassembled WGS sequence"/>
</dbReference>